<dbReference type="InterPro" id="IPR035906">
    <property type="entry name" value="MetI-like_sf"/>
</dbReference>
<dbReference type="SUPFAM" id="SSF161098">
    <property type="entry name" value="MetI-like"/>
    <property type="match status" value="1"/>
</dbReference>
<dbReference type="Gene3D" id="1.10.3720.10">
    <property type="entry name" value="MetI-like"/>
    <property type="match status" value="1"/>
</dbReference>
<dbReference type="OrthoDB" id="9805974at2"/>
<evidence type="ECO:0000256" key="4">
    <source>
        <dbReference type="ARBA" id="ARBA00022692"/>
    </source>
</evidence>
<evidence type="ECO:0000313" key="10">
    <source>
        <dbReference type="Proteomes" id="UP000198415"/>
    </source>
</evidence>
<dbReference type="InterPro" id="IPR000515">
    <property type="entry name" value="MetI-like"/>
</dbReference>
<dbReference type="CDD" id="cd06261">
    <property type="entry name" value="TM_PBP2"/>
    <property type="match status" value="1"/>
</dbReference>
<evidence type="ECO:0000259" key="8">
    <source>
        <dbReference type="PROSITE" id="PS50928"/>
    </source>
</evidence>
<dbReference type="GO" id="GO:0055085">
    <property type="term" value="P:transmembrane transport"/>
    <property type="evidence" value="ECO:0007669"/>
    <property type="project" value="InterPro"/>
</dbReference>
<keyword evidence="3" id="KW-1003">Cell membrane</keyword>
<feature type="transmembrane region" description="Helical" evidence="7">
    <location>
        <begin position="197"/>
        <end position="219"/>
    </location>
</feature>
<dbReference type="Pfam" id="PF00528">
    <property type="entry name" value="BPD_transp_1"/>
    <property type="match status" value="1"/>
</dbReference>
<dbReference type="PROSITE" id="PS50928">
    <property type="entry name" value="ABC_TM1"/>
    <property type="match status" value="1"/>
</dbReference>
<dbReference type="EMBL" id="FZNR01000007">
    <property type="protein sequence ID" value="SNR89442.1"/>
    <property type="molecule type" value="Genomic_DNA"/>
</dbReference>
<keyword evidence="2 7" id="KW-0813">Transport</keyword>
<dbReference type="InterPro" id="IPR051393">
    <property type="entry name" value="ABC_transporter_permease"/>
</dbReference>
<keyword evidence="10" id="KW-1185">Reference proteome</keyword>
<sequence length="327" mass="36142">MFETASTTPEKLLQMLSALLLFAAVMGVILFIASRVRGKRSDNWVGYLYLLPVVVLLAVGLVYPGLRTVYESFFDAHGEEFIGVDNYKTILTDNDQLVVLGNTIIWVVLVPPLATAIGLVYAILVDKSRFESFAKALIFLPMAISMVAASVIWKFVYEYRVNQPNVNQIGLLNQIIVWLGGEPVQLLITDTGRLNTLLLIVVFIWIQAGFAMTILSAAIKAIPDEIVEAARLDGVSPWSMFFKITLPSVRTTVVVVLTTLAIGTLKVFDVVRTMTGGNFKTSVIANEFYSQLIRADNQGLAAALAVVLFILVLPIVFYNIRHVRREA</sequence>
<name>A0A239A211_9ACTN</name>
<dbReference type="AlphaFoldDB" id="A0A239A211"/>
<comment type="similarity">
    <text evidence="7">Belongs to the binding-protein-dependent transport system permease family.</text>
</comment>
<evidence type="ECO:0000256" key="2">
    <source>
        <dbReference type="ARBA" id="ARBA00022448"/>
    </source>
</evidence>
<evidence type="ECO:0000256" key="3">
    <source>
        <dbReference type="ARBA" id="ARBA00022475"/>
    </source>
</evidence>
<evidence type="ECO:0000256" key="1">
    <source>
        <dbReference type="ARBA" id="ARBA00004651"/>
    </source>
</evidence>
<keyword evidence="5 7" id="KW-1133">Transmembrane helix</keyword>
<dbReference type="Proteomes" id="UP000198415">
    <property type="component" value="Unassembled WGS sequence"/>
</dbReference>
<feature type="transmembrane region" description="Helical" evidence="7">
    <location>
        <begin position="104"/>
        <end position="124"/>
    </location>
</feature>
<reference evidence="9 10" key="1">
    <citation type="submission" date="2017-06" db="EMBL/GenBank/DDBJ databases">
        <authorList>
            <person name="Kim H.J."/>
            <person name="Triplett B.A."/>
        </authorList>
    </citation>
    <scope>NUCLEOTIDE SEQUENCE [LARGE SCALE GENOMIC DNA]</scope>
    <source>
        <strain evidence="9 10">DSM 43151</strain>
    </source>
</reference>
<evidence type="ECO:0000256" key="6">
    <source>
        <dbReference type="ARBA" id="ARBA00023136"/>
    </source>
</evidence>
<protein>
    <submittedName>
        <fullName evidence="9">Carbohydrate ABC transporter membrane protein 1, CUT1 family</fullName>
    </submittedName>
</protein>
<keyword evidence="6 7" id="KW-0472">Membrane</keyword>
<evidence type="ECO:0000256" key="5">
    <source>
        <dbReference type="ARBA" id="ARBA00022989"/>
    </source>
</evidence>
<feature type="transmembrane region" description="Helical" evidence="7">
    <location>
        <begin position="240"/>
        <end position="262"/>
    </location>
</feature>
<dbReference type="PANTHER" id="PTHR30193:SF18">
    <property type="entry name" value="OSMOPROTECTIVE COMPOUNDS UPTAKE PERMEASE PROTEIN GGTC"/>
    <property type="match status" value="1"/>
</dbReference>
<dbReference type="PANTHER" id="PTHR30193">
    <property type="entry name" value="ABC TRANSPORTER PERMEASE PROTEIN"/>
    <property type="match status" value="1"/>
</dbReference>
<gene>
    <name evidence="9" type="ORF">SAMN06264365_1073</name>
</gene>
<feature type="transmembrane region" description="Helical" evidence="7">
    <location>
        <begin position="136"/>
        <end position="156"/>
    </location>
</feature>
<feature type="transmembrane region" description="Helical" evidence="7">
    <location>
        <begin position="12"/>
        <end position="32"/>
    </location>
</feature>
<accession>A0A239A211</accession>
<organism evidence="9 10">
    <name type="scientific">Actinoplanes regularis</name>
    <dbReference type="NCBI Taxonomy" id="52697"/>
    <lineage>
        <taxon>Bacteria</taxon>
        <taxon>Bacillati</taxon>
        <taxon>Actinomycetota</taxon>
        <taxon>Actinomycetes</taxon>
        <taxon>Micromonosporales</taxon>
        <taxon>Micromonosporaceae</taxon>
        <taxon>Actinoplanes</taxon>
    </lineage>
</organism>
<comment type="subcellular location">
    <subcellularLocation>
        <location evidence="1 7">Cell membrane</location>
        <topology evidence="1 7">Multi-pass membrane protein</topology>
    </subcellularLocation>
</comment>
<evidence type="ECO:0000313" key="9">
    <source>
        <dbReference type="EMBL" id="SNR89442.1"/>
    </source>
</evidence>
<proteinExistence type="inferred from homology"/>
<evidence type="ECO:0000256" key="7">
    <source>
        <dbReference type="RuleBase" id="RU363032"/>
    </source>
</evidence>
<feature type="transmembrane region" description="Helical" evidence="7">
    <location>
        <begin position="44"/>
        <end position="63"/>
    </location>
</feature>
<dbReference type="GO" id="GO:0005886">
    <property type="term" value="C:plasma membrane"/>
    <property type="evidence" value="ECO:0007669"/>
    <property type="project" value="UniProtKB-SubCell"/>
</dbReference>
<feature type="transmembrane region" description="Helical" evidence="7">
    <location>
        <begin position="300"/>
        <end position="320"/>
    </location>
</feature>
<keyword evidence="4 7" id="KW-0812">Transmembrane</keyword>
<feature type="domain" description="ABC transmembrane type-1" evidence="8">
    <location>
        <begin position="100"/>
        <end position="319"/>
    </location>
</feature>